<dbReference type="RefSeq" id="WP_344624032.1">
    <property type="nucleotide sequence ID" value="NZ_BAAALD010000024.1"/>
</dbReference>
<dbReference type="InterPro" id="IPR000421">
    <property type="entry name" value="FA58C"/>
</dbReference>
<feature type="domain" description="F5/8 type C" evidence="2">
    <location>
        <begin position="42"/>
        <end position="177"/>
    </location>
</feature>
<dbReference type="PANTHER" id="PTHR43662">
    <property type="match status" value="1"/>
</dbReference>
<feature type="signal peptide" evidence="1">
    <location>
        <begin position="1"/>
        <end position="48"/>
    </location>
</feature>
<reference evidence="3 4" key="1">
    <citation type="journal article" date="2019" name="Int. J. Syst. Evol. Microbiol.">
        <title>The Global Catalogue of Microorganisms (GCM) 10K type strain sequencing project: providing services to taxonomists for standard genome sequencing and annotation.</title>
        <authorList>
            <consortium name="The Broad Institute Genomics Platform"/>
            <consortium name="The Broad Institute Genome Sequencing Center for Infectious Disease"/>
            <person name="Wu L."/>
            <person name="Ma J."/>
        </authorList>
    </citation>
    <scope>NUCLEOTIDE SEQUENCE [LARGE SCALE GENOMIC DNA]</scope>
    <source>
        <strain evidence="3 4">JCM 13002</strain>
    </source>
</reference>
<keyword evidence="4" id="KW-1185">Reference proteome</keyword>
<organism evidence="3 4">
    <name type="scientific">Kitasatospora arboriphila</name>
    <dbReference type="NCBI Taxonomy" id="258052"/>
    <lineage>
        <taxon>Bacteria</taxon>
        <taxon>Bacillati</taxon>
        <taxon>Actinomycetota</taxon>
        <taxon>Actinomycetes</taxon>
        <taxon>Kitasatosporales</taxon>
        <taxon>Streptomycetaceae</taxon>
        <taxon>Kitasatospora</taxon>
    </lineage>
</organism>
<name>A0ABN1THD2_9ACTN</name>
<comment type="caution">
    <text evidence="3">The sequence shown here is derived from an EMBL/GenBank/DDBJ whole genome shotgun (WGS) entry which is preliminary data.</text>
</comment>
<gene>
    <name evidence="3" type="ORF">GCM10009663_29350</name>
</gene>
<dbReference type="EMBL" id="BAAALD010000024">
    <property type="protein sequence ID" value="GAA1083997.1"/>
    <property type="molecule type" value="Genomic_DNA"/>
</dbReference>
<evidence type="ECO:0000313" key="3">
    <source>
        <dbReference type="EMBL" id="GAA1083997.1"/>
    </source>
</evidence>
<dbReference type="Proteomes" id="UP001499987">
    <property type="component" value="Unassembled WGS sequence"/>
</dbReference>
<dbReference type="Pfam" id="PF00754">
    <property type="entry name" value="F5_F8_type_C"/>
    <property type="match status" value="1"/>
</dbReference>
<dbReference type="PROSITE" id="PS51318">
    <property type="entry name" value="TAT"/>
    <property type="match status" value="1"/>
</dbReference>
<dbReference type="PANTHER" id="PTHR43662:SF3">
    <property type="entry name" value="DOMAIN PROTEIN, PUTATIVE (AFU_ORTHOLOGUE AFUA_6G11970)-RELATED"/>
    <property type="match status" value="1"/>
</dbReference>
<protein>
    <recommendedName>
        <fullName evidence="2">F5/8 type C domain-containing protein</fullName>
    </recommendedName>
</protein>
<dbReference type="PROSITE" id="PS50022">
    <property type="entry name" value="FA58C_3"/>
    <property type="match status" value="1"/>
</dbReference>
<evidence type="ECO:0000259" key="2">
    <source>
        <dbReference type="PROSITE" id="PS50022"/>
    </source>
</evidence>
<proteinExistence type="predicted"/>
<dbReference type="Gene3D" id="2.60.120.260">
    <property type="entry name" value="Galactose-binding domain-like"/>
    <property type="match status" value="1"/>
</dbReference>
<keyword evidence="1" id="KW-0732">Signal</keyword>
<evidence type="ECO:0000256" key="1">
    <source>
        <dbReference type="SAM" id="SignalP"/>
    </source>
</evidence>
<sequence length="438" mass="46658">MSPTVLRSSRPRPQIHRRAAWRRRLVALAAAVLTAGAVLTGTSGPAQAVDQPISQGRPVTASSVENAAYPASLAVDGNDGTRWSSAAADNQWIRVDLGGNAAIDRIVLGWEAAYASAYQVQVSANGNDWLTVRQVTGATGGRQTLDLTATGRYVRVLATARATVWGVSLWEFQVYGSVGTQGVPPGAVRVAEFLADCPFSHRLPDDPIVFPGLPGASHMHSFFGNAATDANSDLGRLEQSGGTCNPAVDTSSYWVPTLYADNVPVEPTGTTFYYLGEGVRDDVIAQTQPLPRGLRIVAGNAKATGPNDNSIARWSCLHAGEVNPSHDFVNCPAGSMLESYLDFPQCWNGKDLDSADHKSHMSYPVNGACPANHPIPVPKLRQVLRYPVTGDPSRLRLASGPGYTMHGDFFNVWPAAEMARRVRDCIAPIVKCGADGTA</sequence>
<feature type="chain" id="PRO_5046259423" description="F5/8 type C domain-containing protein" evidence="1">
    <location>
        <begin position="49"/>
        <end position="438"/>
    </location>
</feature>
<dbReference type="InterPro" id="IPR008979">
    <property type="entry name" value="Galactose-bd-like_sf"/>
</dbReference>
<dbReference type="InterPro" id="IPR018535">
    <property type="entry name" value="DUF1996"/>
</dbReference>
<accession>A0ABN1THD2</accession>
<dbReference type="InterPro" id="IPR006311">
    <property type="entry name" value="TAT_signal"/>
</dbReference>
<dbReference type="Pfam" id="PF09362">
    <property type="entry name" value="DUF1996"/>
    <property type="match status" value="1"/>
</dbReference>
<evidence type="ECO:0000313" key="4">
    <source>
        <dbReference type="Proteomes" id="UP001499987"/>
    </source>
</evidence>
<dbReference type="SUPFAM" id="SSF49785">
    <property type="entry name" value="Galactose-binding domain-like"/>
    <property type="match status" value="1"/>
</dbReference>